<gene>
    <name evidence="4" type="ORF">COR50_19545</name>
</gene>
<dbReference type="InterPro" id="IPR029058">
    <property type="entry name" value="AB_hydrolase_fold"/>
</dbReference>
<dbReference type="AlphaFoldDB" id="A0A291QZ83"/>
<dbReference type="KEGG" id="cbae:COR50_19545"/>
<dbReference type="GO" id="GO:0008233">
    <property type="term" value="F:peptidase activity"/>
    <property type="evidence" value="ECO:0007669"/>
    <property type="project" value="InterPro"/>
</dbReference>
<dbReference type="GO" id="GO:0006508">
    <property type="term" value="P:proteolysis"/>
    <property type="evidence" value="ECO:0007669"/>
    <property type="project" value="InterPro"/>
</dbReference>
<evidence type="ECO:0000313" key="5">
    <source>
        <dbReference type="Proteomes" id="UP000220133"/>
    </source>
</evidence>
<keyword evidence="2 4" id="KW-0378">Hydrolase</keyword>
<sequence length="309" mass="34824">MGSIKYAIVLLLVCIGMHVQGQTKMSDSLLTADDGTRLFVKKSGNGPICIFIHGGPGAWSKSFEELKGKNLETNLSMVYYDERGCGRSEKSASGDYSLERMVKDIDLIRKHYGAKKVYLMSHSFGGILAFNYALKHPDHVKGLILANSTLNMGYSIESQIHYINSILKTDFTVPDSTSASLMSKFFEAKKMLSQEDLNYKILSDNKANIELVDEIDSQNPGDFDFAKHVFSIDDYWQDYTPLTAQVKLPVLIITGKKDHSIGENHYLSFHFKNGKVRKINGGHILYYENNQEFISSIFDFIKETKQNPS</sequence>
<dbReference type="Proteomes" id="UP000220133">
    <property type="component" value="Chromosome"/>
</dbReference>
<dbReference type="PANTHER" id="PTHR43798:SF33">
    <property type="entry name" value="HYDROLASE, PUTATIVE (AFU_ORTHOLOGUE AFUA_2G14860)-RELATED"/>
    <property type="match status" value="1"/>
</dbReference>
<evidence type="ECO:0000256" key="1">
    <source>
        <dbReference type="ARBA" id="ARBA00010088"/>
    </source>
</evidence>
<evidence type="ECO:0000256" key="2">
    <source>
        <dbReference type="ARBA" id="ARBA00022801"/>
    </source>
</evidence>
<evidence type="ECO:0000259" key="3">
    <source>
        <dbReference type="Pfam" id="PF00561"/>
    </source>
</evidence>
<dbReference type="Pfam" id="PF00561">
    <property type="entry name" value="Abhydrolase_1"/>
    <property type="match status" value="1"/>
</dbReference>
<dbReference type="InterPro" id="IPR000073">
    <property type="entry name" value="AB_hydrolase_1"/>
</dbReference>
<accession>A0A291QZ83</accession>
<dbReference type="PRINTS" id="PR00793">
    <property type="entry name" value="PROAMNOPTASE"/>
</dbReference>
<dbReference type="SUPFAM" id="SSF53474">
    <property type="entry name" value="alpha/beta-Hydrolases"/>
    <property type="match status" value="1"/>
</dbReference>
<organism evidence="4 5">
    <name type="scientific">Chitinophaga caeni</name>
    <dbReference type="NCBI Taxonomy" id="2029983"/>
    <lineage>
        <taxon>Bacteria</taxon>
        <taxon>Pseudomonadati</taxon>
        <taxon>Bacteroidota</taxon>
        <taxon>Chitinophagia</taxon>
        <taxon>Chitinophagales</taxon>
        <taxon>Chitinophagaceae</taxon>
        <taxon>Chitinophaga</taxon>
    </lineage>
</organism>
<dbReference type="RefSeq" id="WP_098195560.1">
    <property type="nucleotide sequence ID" value="NZ_CP023777.1"/>
</dbReference>
<proteinExistence type="inferred from homology"/>
<dbReference type="InterPro" id="IPR002410">
    <property type="entry name" value="Peptidase_S33"/>
</dbReference>
<dbReference type="InterPro" id="IPR050266">
    <property type="entry name" value="AB_hydrolase_sf"/>
</dbReference>
<reference evidence="4 5" key="1">
    <citation type="submission" date="2017-10" db="EMBL/GenBank/DDBJ databases">
        <title>Paenichitinophaga pekingensis gen. nov., sp. nov., isolated from activated sludge.</title>
        <authorList>
            <person name="Jin D."/>
            <person name="Kong X."/>
            <person name="Deng Y."/>
            <person name="Bai Z."/>
        </authorList>
    </citation>
    <scope>NUCLEOTIDE SEQUENCE [LARGE SCALE GENOMIC DNA]</scope>
    <source>
        <strain evidence="4 5">13</strain>
    </source>
</reference>
<dbReference type="PANTHER" id="PTHR43798">
    <property type="entry name" value="MONOACYLGLYCEROL LIPASE"/>
    <property type="match status" value="1"/>
</dbReference>
<comment type="similarity">
    <text evidence="1">Belongs to the peptidase S33 family.</text>
</comment>
<dbReference type="GO" id="GO:0016020">
    <property type="term" value="C:membrane"/>
    <property type="evidence" value="ECO:0007669"/>
    <property type="project" value="TreeGrafter"/>
</dbReference>
<keyword evidence="5" id="KW-1185">Reference proteome</keyword>
<name>A0A291QZ83_9BACT</name>
<dbReference type="Gene3D" id="3.40.50.1820">
    <property type="entry name" value="alpha/beta hydrolase"/>
    <property type="match status" value="1"/>
</dbReference>
<dbReference type="OrthoDB" id="9796770at2"/>
<protein>
    <submittedName>
        <fullName evidence="4">Alpha/beta hydrolase</fullName>
    </submittedName>
</protein>
<feature type="domain" description="AB hydrolase-1" evidence="3">
    <location>
        <begin position="50"/>
        <end position="289"/>
    </location>
</feature>
<evidence type="ECO:0000313" key="4">
    <source>
        <dbReference type="EMBL" id="ATL49192.1"/>
    </source>
</evidence>
<dbReference type="PRINTS" id="PR00111">
    <property type="entry name" value="ABHYDROLASE"/>
</dbReference>
<dbReference type="EMBL" id="CP023777">
    <property type="protein sequence ID" value="ATL49192.1"/>
    <property type="molecule type" value="Genomic_DNA"/>
</dbReference>